<dbReference type="PRINTS" id="PR00385">
    <property type="entry name" value="P450"/>
</dbReference>
<dbReference type="GO" id="GO:0020037">
    <property type="term" value="F:heme binding"/>
    <property type="evidence" value="ECO:0007669"/>
    <property type="project" value="InterPro"/>
</dbReference>
<feature type="binding site" description="axial binding residue" evidence="14">
    <location>
        <position position="440"/>
    </location>
    <ligand>
        <name>heme</name>
        <dbReference type="ChEBI" id="CHEBI:30413"/>
    </ligand>
    <ligandPart>
        <name>Fe</name>
        <dbReference type="ChEBI" id="CHEBI:18248"/>
    </ligandPart>
</feature>
<keyword evidence="18" id="KW-1185">Reference proteome</keyword>
<gene>
    <name evidence="17" type="primary">Cyp2j6_0</name>
    <name evidence="17" type="ORF">AVEN_205128_1</name>
</gene>
<keyword evidence="16" id="KW-0812">Transmembrane</keyword>
<evidence type="ECO:0000256" key="10">
    <source>
        <dbReference type="ARBA" id="ARBA00023002"/>
    </source>
</evidence>
<evidence type="ECO:0000256" key="15">
    <source>
        <dbReference type="RuleBase" id="RU000461"/>
    </source>
</evidence>
<keyword evidence="9" id="KW-0492">Microsome</keyword>
<evidence type="ECO:0000256" key="13">
    <source>
        <dbReference type="ARBA" id="ARBA00023136"/>
    </source>
</evidence>
<dbReference type="FunFam" id="1.10.630.10:FF:000238">
    <property type="entry name" value="Cytochrome P450 2A6"/>
    <property type="match status" value="1"/>
</dbReference>
<sequence>MAFVEAVVTNFLGAFALFLLCSVIYNWIKSRGHPPGPLGLPVIGYMPFLGKNPNITLRDLSKTYGDIFSFYIGPQLIICVSEYELAKEILNHPLALARPPHSFDFLVGRGGFSGMNGEEWQEQRRFALSTIRSLGLGKGLWETMIQDDAAKFVKKIKSANGEPISYSEPLALSQILNSLSLLFGRHLDPETDKEDIETLQKLNRKLMDKFSAVDLTLNLPWLTKLAEFLNLSGLQDFMVLLNNFEDIFKKEVERRLQSKDEWTKDDFIGCYLQEMEKRESDSQPHNFTVENLRGNLFILFVAGQDSTVASVGWLLLLMAKHPDVQQKICDEIDKAIGRDGTVYYGDRNMLPYTTATMLEMMRWIAINPLFPPRYVLDTFTFNGFIIPKGAHIVCNSWAMLHDPRYFKDPMTFKPERFLSEEGKCLKLNGYGPFSFGKRNCPGEGIAMMTMYLYFVSIMQKFKIKTPYDLPPDMTYKFSGGILPNPQKLCFVER</sequence>
<keyword evidence="16" id="KW-1133">Transmembrane helix</keyword>
<dbReference type="Gene3D" id="1.10.630.10">
    <property type="entry name" value="Cytochrome P450"/>
    <property type="match status" value="1"/>
</dbReference>
<proteinExistence type="inferred from homology"/>
<keyword evidence="8" id="KW-0256">Endoplasmic reticulum</keyword>
<comment type="function">
    <text evidence="2">May be involved in the metabolism of insect hormones and in the breakdown of synthetic insecticides.</text>
</comment>
<comment type="subcellular location">
    <subcellularLocation>
        <location evidence="4">Endoplasmic reticulum membrane</location>
        <topology evidence="4">Peripheral membrane protein</topology>
    </subcellularLocation>
    <subcellularLocation>
        <location evidence="3">Microsome membrane</location>
        <topology evidence="3">Peripheral membrane protein</topology>
    </subcellularLocation>
</comment>
<keyword evidence="7 14" id="KW-0479">Metal-binding</keyword>
<evidence type="ECO:0000313" key="18">
    <source>
        <dbReference type="Proteomes" id="UP000499080"/>
    </source>
</evidence>
<comment type="cofactor">
    <cofactor evidence="1 14">
        <name>heme</name>
        <dbReference type="ChEBI" id="CHEBI:30413"/>
    </cofactor>
</comment>
<dbReference type="PROSITE" id="PS00086">
    <property type="entry name" value="CYTOCHROME_P450"/>
    <property type="match status" value="1"/>
</dbReference>
<organism evidence="17 18">
    <name type="scientific">Araneus ventricosus</name>
    <name type="common">Orbweaver spider</name>
    <name type="synonym">Epeira ventricosa</name>
    <dbReference type="NCBI Taxonomy" id="182803"/>
    <lineage>
        <taxon>Eukaryota</taxon>
        <taxon>Metazoa</taxon>
        <taxon>Ecdysozoa</taxon>
        <taxon>Arthropoda</taxon>
        <taxon>Chelicerata</taxon>
        <taxon>Arachnida</taxon>
        <taxon>Araneae</taxon>
        <taxon>Araneomorphae</taxon>
        <taxon>Entelegynae</taxon>
        <taxon>Araneoidea</taxon>
        <taxon>Araneidae</taxon>
        <taxon>Araneus</taxon>
    </lineage>
</organism>
<keyword evidence="12 15" id="KW-0503">Monooxygenase</keyword>
<evidence type="ECO:0000256" key="9">
    <source>
        <dbReference type="ARBA" id="ARBA00022848"/>
    </source>
</evidence>
<dbReference type="GO" id="GO:0016712">
    <property type="term" value="F:oxidoreductase activity, acting on paired donors, with incorporation or reduction of molecular oxygen, reduced flavin or flavoprotein as one donor, and incorporation of one atom of oxygen"/>
    <property type="evidence" value="ECO:0007669"/>
    <property type="project" value="TreeGrafter"/>
</dbReference>
<feature type="transmembrane region" description="Helical" evidence="16">
    <location>
        <begin position="6"/>
        <end position="28"/>
    </location>
</feature>
<evidence type="ECO:0000256" key="4">
    <source>
        <dbReference type="ARBA" id="ARBA00004406"/>
    </source>
</evidence>
<protein>
    <submittedName>
        <fullName evidence="17">Cytochrome P450 2J6</fullName>
    </submittedName>
</protein>
<keyword evidence="11 14" id="KW-0408">Iron</keyword>
<evidence type="ECO:0000256" key="16">
    <source>
        <dbReference type="SAM" id="Phobius"/>
    </source>
</evidence>
<evidence type="ECO:0000256" key="11">
    <source>
        <dbReference type="ARBA" id="ARBA00023004"/>
    </source>
</evidence>
<evidence type="ECO:0000256" key="7">
    <source>
        <dbReference type="ARBA" id="ARBA00022723"/>
    </source>
</evidence>
<accession>A0A4Y2GFC9</accession>
<evidence type="ECO:0000256" key="14">
    <source>
        <dbReference type="PIRSR" id="PIRSR602401-1"/>
    </source>
</evidence>
<dbReference type="InterPro" id="IPR017972">
    <property type="entry name" value="Cyt_P450_CS"/>
</dbReference>
<dbReference type="PRINTS" id="PR00463">
    <property type="entry name" value="EP450I"/>
</dbReference>
<keyword evidence="6 14" id="KW-0349">Heme</keyword>
<dbReference type="Proteomes" id="UP000499080">
    <property type="component" value="Unassembled WGS sequence"/>
</dbReference>
<evidence type="ECO:0000256" key="12">
    <source>
        <dbReference type="ARBA" id="ARBA00023033"/>
    </source>
</evidence>
<dbReference type="InterPro" id="IPR050182">
    <property type="entry name" value="Cytochrome_P450_fam2"/>
</dbReference>
<dbReference type="OrthoDB" id="6412794at2759"/>
<evidence type="ECO:0000256" key="3">
    <source>
        <dbReference type="ARBA" id="ARBA00004174"/>
    </source>
</evidence>
<comment type="similarity">
    <text evidence="5 15">Belongs to the cytochrome P450 family.</text>
</comment>
<name>A0A4Y2GFC9_ARAVE</name>
<dbReference type="GO" id="GO:0006805">
    <property type="term" value="P:xenobiotic metabolic process"/>
    <property type="evidence" value="ECO:0007669"/>
    <property type="project" value="TreeGrafter"/>
</dbReference>
<evidence type="ECO:0000313" key="17">
    <source>
        <dbReference type="EMBL" id="GBM51435.1"/>
    </source>
</evidence>
<evidence type="ECO:0000256" key="8">
    <source>
        <dbReference type="ARBA" id="ARBA00022824"/>
    </source>
</evidence>
<comment type="caution">
    <text evidence="17">The sequence shown here is derived from an EMBL/GenBank/DDBJ whole genome shotgun (WGS) entry which is preliminary data.</text>
</comment>
<dbReference type="GO" id="GO:0005506">
    <property type="term" value="F:iron ion binding"/>
    <property type="evidence" value="ECO:0007669"/>
    <property type="project" value="InterPro"/>
</dbReference>
<dbReference type="GO" id="GO:0006082">
    <property type="term" value="P:organic acid metabolic process"/>
    <property type="evidence" value="ECO:0007669"/>
    <property type="project" value="TreeGrafter"/>
</dbReference>
<evidence type="ECO:0000256" key="5">
    <source>
        <dbReference type="ARBA" id="ARBA00010617"/>
    </source>
</evidence>
<keyword evidence="10 15" id="KW-0560">Oxidoreductase</keyword>
<dbReference type="SUPFAM" id="SSF48264">
    <property type="entry name" value="Cytochrome P450"/>
    <property type="match status" value="1"/>
</dbReference>
<dbReference type="InterPro" id="IPR036396">
    <property type="entry name" value="Cyt_P450_sf"/>
</dbReference>
<dbReference type="AlphaFoldDB" id="A0A4Y2GFC9"/>
<dbReference type="Pfam" id="PF00067">
    <property type="entry name" value="p450"/>
    <property type="match status" value="1"/>
</dbReference>
<dbReference type="PANTHER" id="PTHR24300:SF375">
    <property type="entry name" value="CYTOCHROME P450 FAMILY"/>
    <property type="match status" value="1"/>
</dbReference>
<dbReference type="PANTHER" id="PTHR24300">
    <property type="entry name" value="CYTOCHROME P450 508A4-RELATED"/>
    <property type="match status" value="1"/>
</dbReference>
<dbReference type="GO" id="GO:0005789">
    <property type="term" value="C:endoplasmic reticulum membrane"/>
    <property type="evidence" value="ECO:0007669"/>
    <property type="project" value="UniProtKB-SubCell"/>
</dbReference>
<dbReference type="InterPro" id="IPR001128">
    <property type="entry name" value="Cyt_P450"/>
</dbReference>
<evidence type="ECO:0000256" key="1">
    <source>
        <dbReference type="ARBA" id="ARBA00001971"/>
    </source>
</evidence>
<evidence type="ECO:0000256" key="6">
    <source>
        <dbReference type="ARBA" id="ARBA00022617"/>
    </source>
</evidence>
<dbReference type="InterPro" id="IPR002401">
    <property type="entry name" value="Cyt_P450_E_grp-I"/>
</dbReference>
<reference evidence="17 18" key="1">
    <citation type="journal article" date="2019" name="Sci. Rep.">
        <title>Orb-weaving spider Araneus ventricosus genome elucidates the spidroin gene catalogue.</title>
        <authorList>
            <person name="Kono N."/>
            <person name="Nakamura H."/>
            <person name="Ohtoshi R."/>
            <person name="Moran D.A.P."/>
            <person name="Shinohara A."/>
            <person name="Yoshida Y."/>
            <person name="Fujiwara M."/>
            <person name="Mori M."/>
            <person name="Tomita M."/>
            <person name="Arakawa K."/>
        </authorList>
    </citation>
    <scope>NUCLEOTIDE SEQUENCE [LARGE SCALE GENOMIC DNA]</scope>
</reference>
<evidence type="ECO:0000256" key="2">
    <source>
        <dbReference type="ARBA" id="ARBA00003690"/>
    </source>
</evidence>
<keyword evidence="13 16" id="KW-0472">Membrane</keyword>
<dbReference type="EMBL" id="BGPR01001336">
    <property type="protein sequence ID" value="GBM51435.1"/>
    <property type="molecule type" value="Genomic_DNA"/>
</dbReference>